<dbReference type="Pfam" id="PF05235">
    <property type="entry name" value="CHAD"/>
    <property type="match status" value="1"/>
</dbReference>
<dbReference type="PANTHER" id="PTHR39569:SF1">
    <property type="entry name" value="INORGANIC TRIPHOSPHATASE"/>
    <property type="match status" value="1"/>
</dbReference>
<dbReference type="Gene3D" id="2.40.320.10">
    <property type="entry name" value="Hypothetical Protein Pfu-838710-001"/>
    <property type="match status" value="1"/>
</dbReference>
<organism evidence="3 4">
    <name type="scientific">Brenneria populi</name>
    <dbReference type="NCBI Taxonomy" id="1505588"/>
    <lineage>
        <taxon>Bacteria</taxon>
        <taxon>Pseudomonadati</taxon>
        <taxon>Pseudomonadota</taxon>
        <taxon>Gammaproteobacteria</taxon>
        <taxon>Enterobacterales</taxon>
        <taxon>Pectobacteriaceae</taxon>
        <taxon>Brenneria</taxon>
    </lineage>
</organism>
<comment type="caution">
    <text evidence="3">The sequence shown here is derived from an EMBL/GenBank/DDBJ whole genome shotgun (WGS) entry which is preliminary data.</text>
</comment>
<accession>A0ABU6JUZ8</accession>
<evidence type="ECO:0000313" key="4">
    <source>
        <dbReference type="Proteomes" id="UP001309705"/>
    </source>
</evidence>
<dbReference type="CDD" id="cd07756">
    <property type="entry name" value="CYTH-like_Pase_CHAD"/>
    <property type="match status" value="1"/>
</dbReference>
<dbReference type="Proteomes" id="UP001309705">
    <property type="component" value="Unassembled WGS sequence"/>
</dbReference>
<dbReference type="PROSITE" id="PS51708">
    <property type="entry name" value="CHAD"/>
    <property type="match status" value="1"/>
</dbReference>
<dbReference type="Pfam" id="PF01928">
    <property type="entry name" value="CYTH"/>
    <property type="match status" value="1"/>
</dbReference>
<dbReference type="InterPro" id="IPR033469">
    <property type="entry name" value="CYTH-like_dom_sf"/>
</dbReference>
<feature type="domain" description="CYTH" evidence="1">
    <location>
        <begin position="2"/>
        <end position="207"/>
    </location>
</feature>
<evidence type="ECO:0000259" key="1">
    <source>
        <dbReference type="PROSITE" id="PS51707"/>
    </source>
</evidence>
<dbReference type="EMBL" id="JAYWTM010000022">
    <property type="protein sequence ID" value="MEC5344467.1"/>
    <property type="molecule type" value="Genomic_DNA"/>
</dbReference>
<dbReference type="PANTHER" id="PTHR39569">
    <property type="entry name" value="INORGANIC TRIPHOSPHATASE"/>
    <property type="match status" value="1"/>
</dbReference>
<proteinExistence type="predicted"/>
<dbReference type="InterPro" id="IPR023577">
    <property type="entry name" value="CYTH_domain"/>
</dbReference>
<gene>
    <name evidence="3" type="ORF">VSX58_17880</name>
</gene>
<sequence length="446" mass="50370">MSEEIELKFIVHRDGVESLRKQLSDWRSEYSRVEHLHARRLTNTYYETADRFLRKQGIGLRIRGEDERYEMTVKTAGRVIGGLHQHPEYNIALEKAALDLSLLPADIWPENCDPGALQRALNPLFSTDFTREMWVITYHQSVIEVALDRGEIRAGELSEPLCELEMELKLGQTADLFELAAEIAEFGGLRQGSLSKAARGYHLAQGNPPRECRPAGILILEPKATIDRAIGAALEYALSHWQYHEELWVRGNAEARGALPQAGALMREMLVLVGGVIPRKVTTLFRAALASLEEKVQGPGEAETLCYSVEYLQSKLALTSWLVEAGWRSHMDNKERIKLQGSYKRFADIMLGRSCAELKHTFSGPLSETQYVQQLPRLRRNICALRLLSGAYPAEQVEAYIERWRALIQSIASLSVERSPSPYLEACRKQALAQPPFWLHSAGNIH</sequence>
<name>A0ABU6JUZ8_9GAMM</name>
<evidence type="ECO:0000259" key="2">
    <source>
        <dbReference type="PROSITE" id="PS51708"/>
    </source>
</evidence>
<dbReference type="PROSITE" id="PS51707">
    <property type="entry name" value="CYTH"/>
    <property type="match status" value="1"/>
</dbReference>
<dbReference type="SUPFAM" id="SSF55154">
    <property type="entry name" value="CYTH-like phosphatases"/>
    <property type="match status" value="1"/>
</dbReference>
<dbReference type="SMART" id="SM01118">
    <property type="entry name" value="CYTH"/>
    <property type="match status" value="1"/>
</dbReference>
<keyword evidence="4" id="KW-1185">Reference proteome</keyword>
<dbReference type="RefSeq" id="WP_327619272.1">
    <property type="nucleotide sequence ID" value="NZ_JAYWTM010000022.1"/>
</dbReference>
<dbReference type="InterPro" id="IPR039013">
    <property type="entry name" value="YgiF"/>
</dbReference>
<reference evidence="3 4" key="1">
    <citation type="journal article" date="2017" name="Int. J. Syst. Evol. Microbiol.">
        <title>Brenneria populi subsp. brevivirga subsp. nov. isolated from symptomatic bark of Populus x euramericana canker, and description of Brenneria populi subsp. populi subsp. nov.</title>
        <authorList>
            <person name="Zheng M.H."/>
            <person name="Piao C.G."/>
            <person name="Xue H."/>
            <person name="Guo M.W."/>
            <person name="Li Y."/>
        </authorList>
    </citation>
    <scope>NUCLEOTIDE SEQUENCE [LARGE SCALE GENOMIC DNA]</scope>
    <source>
        <strain evidence="3 4">D9-5</strain>
    </source>
</reference>
<dbReference type="InterPro" id="IPR007899">
    <property type="entry name" value="CHAD_dom"/>
</dbReference>
<protein>
    <submittedName>
        <fullName evidence="3">Inorganic triphosphatase</fullName>
    </submittedName>
</protein>
<feature type="domain" description="CHAD" evidence="2">
    <location>
        <begin position="223"/>
        <end position="444"/>
    </location>
</feature>
<evidence type="ECO:0000313" key="3">
    <source>
        <dbReference type="EMBL" id="MEC5344467.1"/>
    </source>
</evidence>